<keyword evidence="1" id="KW-1133">Transmembrane helix</keyword>
<accession>A0ABY7FZ19</accession>
<protein>
    <submittedName>
        <fullName evidence="2">Uncharacterized protein</fullName>
    </submittedName>
</protein>
<sequence>MLVLSNLRTFAMDATSKRRKRLKGACSTFTTCMSPNNSAISFSDSSDSSLDVAVTIVFFDLLFDVIYGLIYDIMFCLATD</sequence>
<dbReference type="EMBL" id="CP111025">
    <property type="protein sequence ID" value="WAR25986.1"/>
    <property type="molecule type" value="Genomic_DNA"/>
</dbReference>
<evidence type="ECO:0000256" key="1">
    <source>
        <dbReference type="SAM" id="Phobius"/>
    </source>
</evidence>
<reference evidence="2" key="1">
    <citation type="submission" date="2022-11" db="EMBL/GenBank/DDBJ databases">
        <title>Centuries of genome instability and evolution in soft-shell clam transmissible cancer (bioRxiv).</title>
        <authorList>
            <person name="Hart S.F.M."/>
            <person name="Yonemitsu M.A."/>
            <person name="Giersch R.M."/>
            <person name="Beal B.F."/>
            <person name="Arriagada G."/>
            <person name="Davis B.W."/>
            <person name="Ostrander E.A."/>
            <person name="Goff S.P."/>
            <person name="Metzger M.J."/>
        </authorList>
    </citation>
    <scope>NUCLEOTIDE SEQUENCE</scope>
    <source>
        <strain evidence="2">MELC-2E11</strain>
        <tissue evidence="2">Siphon/mantle</tissue>
    </source>
</reference>
<gene>
    <name evidence="2" type="ORF">MAR_011690</name>
</gene>
<name>A0ABY7FZ19_MYAAR</name>
<proteinExistence type="predicted"/>
<evidence type="ECO:0000313" key="3">
    <source>
        <dbReference type="Proteomes" id="UP001164746"/>
    </source>
</evidence>
<keyword evidence="1" id="KW-0472">Membrane</keyword>
<evidence type="ECO:0000313" key="2">
    <source>
        <dbReference type="EMBL" id="WAR25986.1"/>
    </source>
</evidence>
<keyword evidence="1" id="KW-0812">Transmembrane</keyword>
<keyword evidence="3" id="KW-1185">Reference proteome</keyword>
<organism evidence="2 3">
    <name type="scientific">Mya arenaria</name>
    <name type="common">Soft-shell clam</name>
    <dbReference type="NCBI Taxonomy" id="6604"/>
    <lineage>
        <taxon>Eukaryota</taxon>
        <taxon>Metazoa</taxon>
        <taxon>Spiralia</taxon>
        <taxon>Lophotrochozoa</taxon>
        <taxon>Mollusca</taxon>
        <taxon>Bivalvia</taxon>
        <taxon>Autobranchia</taxon>
        <taxon>Heteroconchia</taxon>
        <taxon>Euheterodonta</taxon>
        <taxon>Imparidentia</taxon>
        <taxon>Neoheterodontei</taxon>
        <taxon>Myida</taxon>
        <taxon>Myoidea</taxon>
        <taxon>Myidae</taxon>
        <taxon>Mya</taxon>
    </lineage>
</organism>
<dbReference type="Proteomes" id="UP001164746">
    <property type="component" value="Chromosome 14"/>
</dbReference>
<feature type="transmembrane region" description="Helical" evidence="1">
    <location>
        <begin position="52"/>
        <end position="78"/>
    </location>
</feature>